<evidence type="ECO:0000313" key="3">
    <source>
        <dbReference type="Proteomes" id="UP001148482"/>
    </source>
</evidence>
<keyword evidence="1" id="KW-0472">Membrane</keyword>
<protein>
    <submittedName>
        <fullName evidence="2">Uncharacterized protein</fullName>
    </submittedName>
</protein>
<feature type="transmembrane region" description="Helical" evidence="1">
    <location>
        <begin position="6"/>
        <end position="25"/>
    </location>
</feature>
<dbReference type="Proteomes" id="UP001148482">
    <property type="component" value="Unassembled WGS sequence"/>
</dbReference>
<dbReference type="EMBL" id="JAPJDA010000020">
    <property type="protein sequence ID" value="MCX2839049.1"/>
    <property type="molecule type" value="Genomic_DNA"/>
</dbReference>
<feature type="transmembrane region" description="Helical" evidence="1">
    <location>
        <begin position="37"/>
        <end position="57"/>
    </location>
</feature>
<keyword evidence="1" id="KW-0812">Transmembrane</keyword>
<dbReference type="AlphaFoldDB" id="A0A9X3D0K8"/>
<proteinExistence type="predicted"/>
<feature type="non-terminal residue" evidence="2">
    <location>
        <position position="1"/>
    </location>
</feature>
<organism evidence="2 3">
    <name type="scientific">Salinimicrobium profundisediminis</name>
    <dbReference type="NCBI Taxonomy" id="2994553"/>
    <lineage>
        <taxon>Bacteria</taxon>
        <taxon>Pseudomonadati</taxon>
        <taxon>Bacteroidota</taxon>
        <taxon>Flavobacteriia</taxon>
        <taxon>Flavobacteriales</taxon>
        <taxon>Flavobacteriaceae</taxon>
        <taxon>Salinimicrobium</taxon>
    </lineage>
</organism>
<gene>
    <name evidence="2" type="ORF">OQ279_12910</name>
</gene>
<dbReference type="RefSeq" id="WP_266070361.1">
    <property type="nucleotide sequence ID" value="NZ_JAPJDA010000020.1"/>
</dbReference>
<comment type="caution">
    <text evidence="2">The sequence shown here is derived from an EMBL/GenBank/DDBJ whole genome shotgun (WGS) entry which is preliminary data.</text>
</comment>
<evidence type="ECO:0000313" key="2">
    <source>
        <dbReference type="EMBL" id="MCX2839049.1"/>
    </source>
</evidence>
<evidence type="ECO:0000256" key="1">
    <source>
        <dbReference type="SAM" id="Phobius"/>
    </source>
</evidence>
<keyword evidence="3" id="KW-1185">Reference proteome</keyword>
<sequence>YPIIFANIWPRCVGVIISTILHVYNLTRRQTFDFERVVYGLLVNTILVLVELVSLFLPG</sequence>
<name>A0A9X3D0K8_9FLAO</name>
<reference evidence="2" key="1">
    <citation type="submission" date="2022-11" db="EMBL/GenBank/DDBJ databases">
        <title>Salinimicrobium profundisediminis sp. nov., isolated from deep-sea sediment of the Mariana Trench.</title>
        <authorList>
            <person name="Fu H."/>
        </authorList>
    </citation>
    <scope>NUCLEOTIDE SEQUENCE</scope>
    <source>
        <strain evidence="2">MT39</strain>
    </source>
</reference>
<keyword evidence="1" id="KW-1133">Transmembrane helix</keyword>
<accession>A0A9X3D0K8</accession>